<evidence type="ECO:0000313" key="6">
    <source>
        <dbReference type="Proteomes" id="UP000244336"/>
    </source>
</evidence>
<dbReference type="Gene3D" id="3.80.10.10">
    <property type="entry name" value="Ribonuclease Inhibitor"/>
    <property type="match status" value="1"/>
</dbReference>
<evidence type="ECO:0000259" key="4">
    <source>
        <dbReference type="Pfam" id="PF23598"/>
    </source>
</evidence>
<keyword evidence="6" id="KW-1185">Reference proteome</keyword>
<evidence type="ECO:0000256" key="1">
    <source>
        <dbReference type="ARBA" id="ARBA00022737"/>
    </source>
</evidence>
<dbReference type="STRING" id="1504633.A0A2T7E8C5"/>
<sequence length="448" mass="50470">MQDSNCGCRVVVTTRISEVAAQANKVYKIQPLSRKKSEKLLYARILDGERNCFDSPSAEACDKILKKCGGVPLAILLASKPGEDWSEVYNSIGFGHRGNDDVENTRKILSFSYYDLPSHLKPCLLYLRICSEDQEIEKNSLIWKWIAEGFVVHEEQAEGIGLFELGERYFNELINRSMIQPVDTVEGYVDGCRVHDIVFDLVRSLSSQENIVPVLDGNDERHKLPGSIARRLVLQRIKELSSGQLLDNIVVDKARSLIASECNICPSSRPRTPVLRVLDIDFGEKVDGGMLDHVGSLLHLRYLRLASSVRNTNIELPREVKYLKFLRTLDLWAYRIKELPEEAGLLTQLFCLRVAPGTRIPDGLIGKLTLLHERVLFSNDDDDGDDDDDDYYAAAADDDARTMQFVKELGMLRELRVLRTKIDVTGESMEKSVAVVPGQSAQYPDDAH</sequence>
<dbReference type="PANTHER" id="PTHR23155:SF1181">
    <property type="entry name" value="OS08G0170200 PROTEIN"/>
    <property type="match status" value="1"/>
</dbReference>
<dbReference type="Pfam" id="PF23559">
    <property type="entry name" value="WHD_DRP"/>
    <property type="match status" value="1"/>
</dbReference>
<dbReference type="GO" id="GO:0002758">
    <property type="term" value="P:innate immune response-activating signaling pathway"/>
    <property type="evidence" value="ECO:0007669"/>
    <property type="project" value="UniProtKB-ARBA"/>
</dbReference>
<proteinExistence type="predicted"/>
<feature type="domain" description="Disease resistance R13L4/SHOC-2-like LRR" evidence="4">
    <location>
        <begin position="253"/>
        <end position="433"/>
    </location>
</feature>
<keyword evidence="2" id="KW-0611">Plant defense</keyword>
<feature type="domain" description="Disease resistance protein winged helix" evidence="3">
    <location>
        <begin position="132"/>
        <end position="202"/>
    </location>
</feature>
<dbReference type="SUPFAM" id="SSF52047">
    <property type="entry name" value="RNI-like"/>
    <property type="match status" value="1"/>
</dbReference>
<evidence type="ECO:0000313" key="5">
    <source>
        <dbReference type="EMBL" id="PUZ64083.1"/>
    </source>
</evidence>
<dbReference type="InterPro" id="IPR027417">
    <property type="entry name" value="P-loop_NTPase"/>
</dbReference>
<dbReference type="OrthoDB" id="660812at2759"/>
<dbReference type="EMBL" id="CM009751">
    <property type="protein sequence ID" value="PUZ64083.1"/>
    <property type="molecule type" value="Genomic_DNA"/>
</dbReference>
<dbReference type="AlphaFoldDB" id="A0A2T7E8C5"/>
<dbReference type="InterPro" id="IPR036388">
    <property type="entry name" value="WH-like_DNA-bd_sf"/>
</dbReference>
<evidence type="ECO:0000259" key="3">
    <source>
        <dbReference type="Pfam" id="PF23559"/>
    </source>
</evidence>
<dbReference type="PANTHER" id="PTHR23155">
    <property type="entry name" value="DISEASE RESISTANCE PROTEIN RP"/>
    <property type="match status" value="1"/>
</dbReference>
<dbReference type="GO" id="GO:0042742">
    <property type="term" value="P:defense response to bacterium"/>
    <property type="evidence" value="ECO:0007669"/>
    <property type="project" value="UniProtKB-ARBA"/>
</dbReference>
<reference evidence="5 6" key="1">
    <citation type="submission" date="2018-04" db="EMBL/GenBank/DDBJ databases">
        <title>WGS assembly of Panicum hallii var. hallii HAL2.</title>
        <authorList>
            <person name="Lovell J."/>
            <person name="Jenkins J."/>
            <person name="Lowry D."/>
            <person name="Mamidi S."/>
            <person name="Sreedasyam A."/>
            <person name="Weng X."/>
            <person name="Barry K."/>
            <person name="Bonette J."/>
            <person name="Campitelli B."/>
            <person name="Daum C."/>
            <person name="Gordon S."/>
            <person name="Gould B."/>
            <person name="Lipzen A."/>
            <person name="MacQueen A."/>
            <person name="Palacio-Mejia J."/>
            <person name="Plott C."/>
            <person name="Shakirov E."/>
            <person name="Shu S."/>
            <person name="Yoshinaga Y."/>
            <person name="Zane M."/>
            <person name="Rokhsar D."/>
            <person name="Grimwood J."/>
            <person name="Schmutz J."/>
            <person name="Juenger T."/>
        </authorList>
    </citation>
    <scope>NUCLEOTIDE SEQUENCE [LARGE SCALE GENOMIC DNA]</scope>
    <source>
        <strain evidence="6">cv. HAL2</strain>
    </source>
</reference>
<dbReference type="InterPro" id="IPR055414">
    <property type="entry name" value="LRR_R13L4/SHOC2-like"/>
</dbReference>
<dbReference type="Pfam" id="PF23598">
    <property type="entry name" value="LRR_14"/>
    <property type="match status" value="1"/>
</dbReference>
<dbReference type="InterPro" id="IPR058922">
    <property type="entry name" value="WHD_DRP"/>
</dbReference>
<dbReference type="InterPro" id="IPR044974">
    <property type="entry name" value="Disease_R_plants"/>
</dbReference>
<evidence type="ECO:0000256" key="2">
    <source>
        <dbReference type="ARBA" id="ARBA00022821"/>
    </source>
</evidence>
<dbReference type="GO" id="GO:0043531">
    <property type="term" value="F:ADP binding"/>
    <property type="evidence" value="ECO:0007669"/>
    <property type="project" value="InterPro"/>
</dbReference>
<accession>A0A2T7E8C5</accession>
<dbReference type="Proteomes" id="UP000244336">
    <property type="component" value="Chromosome 3"/>
</dbReference>
<gene>
    <name evidence="5" type="ORF">GQ55_3G115500</name>
</gene>
<dbReference type="GO" id="GO:0009626">
    <property type="term" value="P:plant-type hypersensitive response"/>
    <property type="evidence" value="ECO:0007669"/>
    <property type="project" value="UniProtKB-ARBA"/>
</dbReference>
<organism evidence="5 6">
    <name type="scientific">Panicum hallii var. hallii</name>
    <dbReference type="NCBI Taxonomy" id="1504633"/>
    <lineage>
        <taxon>Eukaryota</taxon>
        <taxon>Viridiplantae</taxon>
        <taxon>Streptophyta</taxon>
        <taxon>Embryophyta</taxon>
        <taxon>Tracheophyta</taxon>
        <taxon>Spermatophyta</taxon>
        <taxon>Magnoliopsida</taxon>
        <taxon>Liliopsida</taxon>
        <taxon>Poales</taxon>
        <taxon>Poaceae</taxon>
        <taxon>PACMAD clade</taxon>
        <taxon>Panicoideae</taxon>
        <taxon>Panicodae</taxon>
        <taxon>Paniceae</taxon>
        <taxon>Panicinae</taxon>
        <taxon>Panicum</taxon>
        <taxon>Panicum sect. Panicum</taxon>
    </lineage>
</organism>
<dbReference type="FunFam" id="1.10.10.10:FF:000322">
    <property type="entry name" value="Probable disease resistance protein At1g63360"/>
    <property type="match status" value="1"/>
</dbReference>
<dbReference type="Gene3D" id="1.10.10.10">
    <property type="entry name" value="Winged helix-like DNA-binding domain superfamily/Winged helix DNA-binding domain"/>
    <property type="match status" value="1"/>
</dbReference>
<dbReference type="Gramene" id="PUZ64083">
    <property type="protein sequence ID" value="PUZ64083"/>
    <property type="gene ID" value="GQ55_3G115500"/>
</dbReference>
<dbReference type="SUPFAM" id="SSF52540">
    <property type="entry name" value="P-loop containing nucleoside triphosphate hydrolases"/>
    <property type="match status" value="1"/>
</dbReference>
<keyword evidence="1" id="KW-0677">Repeat</keyword>
<name>A0A2T7E8C5_9POAL</name>
<protein>
    <submittedName>
        <fullName evidence="5">Uncharacterized protein</fullName>
    </submittedName>
</protein>
<dbReference type="InterPro" id="IPR032675">
    <property type="entry name" value="LRR_dom_sf"/>
</dbReference>